<evidence type="ECO:0000256" key="1">
    <source>
        <dbReference type="ARBA" id="ARBA00001962"/>
    </source>
</evidence>
<dbReference type="Gene3D" id="2.60.120.10">
    <property type="entry name" value="Jelly Rolls"/>
    <property type="match status" value="2"/>
</dbReference>
<dbReference type="RefSeq" id="WP_345651873.1">
    <property type="nucleotide sequence ID" value="NZ_BAABEP010000046.1"/>
</dbReference>
<evidence type="ECO:0000256" key="2">
    <source>
        <dbReference type="ARBA" id="ARBA00007757"/>
    </source>
</evidence>
<comment type="caution">
    <text evidence="6">The sequence shown here is derived from an EMBL/GenBank/DDBJ whole genome shotgun (WGS) entry which is preliminary data.</text>
</comment>
<dbReference type="Pfam" id="PF07883">
    <property type="entry name" value="Cupin_2"/>
    <property type="match status" value="1"/>
</dbReference>
<dbReference type="Pfam" id="PF04209">
    <property type="entry name" value="HgmA_C"/>
    <property type="match status" value="1"/>
</dbReference>
<feature type="domain" description="Cupin type-2" evidence="5">
    <location>
        <begin position="124"/>
        <end position="175"/>
    </location>
</feature>
<accession>A0ABP7FTR1</accession>
<dbReference type="EMBL" id="BAABEP010000046">
    <property type="protein sequence ID" value="GAA3748114.1"/>
    <property type="molecule type" value="Genomic_DNA"/>
</dbReference>
<comment type="cofactor">
    <cofactor evidence="1">
        <name>Fe cation</name>
        <dbReference type="ChEBI" id="CHEBI:24875"/>
    </cofactor>
</comment>
<comment type="similarity">
    <text evidence="2">Belongs to the homogentisate dioxygenase family.</text>
</comment>
<dbReference type="InterPro" id="IPR011051">
    <property type="entry name" value="RmlC_Cupin_sf"/>
</dbReference>
<dbReference type="PANTHER" id="PTHR11056:SF0">
    <property type="entry name" value="HOMOGENTISATE 1,2-DIOXYGENASE"/>
    <property type="match status" value="1"/>
</dbReference>
<dbReference type="PANTHER" id="PTHR11056">
    <property type="entry name" value="HOMOGENTISATE 1,2-DIOXYGENASE"/>
    <property type="match status" value="1"/>
</dbReference>
<dbReference type="SUPFAM" id="SSF51182">
    <property type="entry name" value="RmlC-like cupins"/>
    <property type="match status" value="1"/>
</dbReference>
<dbReference type="InterPro" id="IPR046451">
    <property type="entry name" value="HgmA_C"/>
</dbReference>
<evidence type="ECO:0000256" key="3">
    <source>
        <dbReference type="SAM" id="MobiDB-lite"/>
    </source>
</evidence>
<keyword evidence="7" id="KW-1185">Reference proteome</keyword>
<reference evidence="7" key="1">
    <citation type="journal article" date="2019" name="Int. J. Syst. Evol. Microbiol.">
        <title>The Global Catalogue of Microorganisms (GCM) 10K type strain sequencing project: providing services to taxonomists for standard genome sequencing and annotation.</title>
        <authorList>
            <consortium name="The Broad Institute Genomics Platform"/>
            <consortium name="The Broad Institute Genome Sequencing Center for Infectious Disease"/>
            <person name="Wu L."/>
            <person name="Ma J."/>
        </authorList>
    </citation>
    <scope>NUCLEOTIDE SEQUENCE [LARGE SCALE GENOMIC DNA]</scope>
    <source>
        <strain evidence="7">JCM 30846</strain>
    </source>
</reference>
<gene>
    <name evidence="6" type="ORF">GCM10023082_50500</name>
</gene>
<evidence type="ECO:0000313" key="6">
    <source>
        <dbReference type="EMBL" id="GAA3748114.1"/>
    </source>
</evidence>
<proteinExistence type="inferred from homology"/>
<name>A0ABP7FTR1_9ACTN</name>
<protein>
    <submittedName>
        <fullName evidence="6">Homogentisate 1,2-dioxygenase</fullName>
    </submittedName>
</protein>
<dbReference type="CDD" id="cd02208">
    <property type="entry name" value="cupin_RmlC-like"/>
    <property type="match status" value="1"/>
</dbReference>
<feature type="region of interest" description="Disordered" evidence="3">
    <location>
        <begin position="1"/>
        <end position="21"/>
    </location>
</feature>
<evidence type="ECO:0000259" key="5">
    <source>
        <dbReference type="Pfam" id="PF07883"/>
    </source>
</evidence>
<dbReference type="Proteomes" id="UP001499884">
    <property type="component" value="Unassembled WGS sequence"/>
</dbReference>
<evidence type="ECO:0000259" key="4">
    <source>
        <dbReference type="Pfam" id="PF04209"/>
    </source>
</evidence>
<evidence type="ECO:0000313" key="7">
    <source>
        <dbReference type="Proteomes" id="UP001499884"/>
    </source>
</evidence>
<dbReference type="InterPro" id="IPR005708">
    <property type="entry name" value="Homogentis_dOase"/>
</dbReference>
<organism evidence="6 7">
    <name type="scientific">Streptomyces tremellae</name>
    <dbReference type="NCBI Taxonomy" id="1124239"/>
    <lineage>
        <taxon>Bacteria</taxon>
        <taxon>Bacillati</taxon>
        <taxon>Actinomycetota</taxon>
        <taxon>Actinomycetes</taxon>
        <taxon>Kitasatosporales</taxon>
        <taxon>Streptomycetaceae</taxon>
        <taxon>Streptomyces</taxon>
    </lineage>
</organism>
<feature type="domain" description="Homogentisate 1,2-dioxygenase C-terminal" evidence="4">
    <location>
        <begin position="285"/>
        <end position="381"/>
    </location>
</feature>
<sequence>MPYYRSVGDIPPKRHTQHRDTNGRLRFEELMGEEGFSSDSSLLYHREIPSAITGSRPWDLPGQETAANHPLKPRHLKLHDLFSGDGWRAADAVTGRRLLLGNGDVRISYAVVGAASAFYRNGIGDECVYVEAGEATVETVFGALTARAGDYVLLPRATTHRWLPEGDAPLRLYCVEANSHISPARRYLSRNGQLLEHAPFCERDLHGPAEPLLATGTDVEVYVKHRGPRGEVLGTVFTQATHPLDVVGWDGCLYPYTFSVHDFEPLTGRVHQPPPAHQVFEGDNFVICNFVPRKVDYHPLAIPVPYYHSNVDSDEVMFYCGGDYEARKGSGIGQGSVSLHPGGHAHGPQPGAYERSIGAEFFDELAVMVDTFRPLELGEGALAAEDPGYAWTWAGRGPAA</sequence>
<dbReference type="InterPro" id="IPR013096">
    <property type="entry name" value="Cupin_2"/>
</dbReference>
<dbReference type="InterPro" id="IPR014710">
    <property type="entry name" value="RmlC-like_jellyroll"/>
</dbReference>